<organism evidence="1 2">
    <name type="scientific">Serendipita indica (strain DSM 11827)</name>
    <name type="common">Root endophyte fungus</name>
    <name type="synonym">Piriformospora indica</name>
    <dbReference type="NCBI Taxonomy" id="1109443"/>
    <lineage>
        <taxon>Eukaryota</taxon>
        <taxon>Fungi</taxon>
        <taxon>Dikarya</taxon>
        <taxon>Basidiomycota</taxon>
        <taxon>Agaricomycotina</taxon>
        <taxon>Agaricomycetes</taxon>
        <taxon>Sebacinales</taxon>
        <taxon>Serendipitaceae</taxon>
        <taxon>Serendipita</taxon>
    </lineage>
</organism>
<keyword evidence="2" id="KW-1185">Reference proteome</keyword>
<dbReference type="AlphaFoldDB" id="G4TX90"/>
<proteinExistence type="predicted"/>
<comment type="caution">
    <text evidence="1">The sequence shown here is derived from an EMBL/GenBank/DDBJ whole genome shotgun (WGS) entry which is preliminary data.</text>
</comment>
<protein>
    <submittedName>
        <fullName evidence="1">Uncharacterized protein</fullName>
    </submittedName>
</protein>
<gene>
    <name evidence="1" type="ORF">PIIN_09929</name>
</gene>
<sequence>MAKFSIVARSWLLVGIVKSLIVMSFELETIREPSGEIEMVLRNAVKSMQKE</sequence>
<dbReference type="HOGENOM" id="CLU_3107231_0_0_1"/>
<dbReference type="InParanoid" id="G4TX90"/>
<dbReference type="EMBL" id="CAFZ01000557">
    <property type="protein sequence ID" value="CCA75933.1"/>
    <property type="molecule type" value="Genomic_DNA"/>
</dbReference>
<name>G4TX90_SERID</name>
<evidence type="ECO:0000313" key="1">
    <source>
        <dbReference type="EMBL" id="CCA75933.1"/>
    </source>
</evidence>
<reference evidence="1 2" key="1">
    <citation type="journal article" date="2011" name="PLoS Pathog.">
        <title>Endophytic Life Strategies Decoded by Genome and Transcriptome Analyses of the Mutualistic Root Symbiont Piriformospora indica.</title>
        <authorList>
            <person name="Zuccaro A."/>
            <person name="Lahrmann U."/>
            <person name="Guldener U."/>
            <person name="Langen G."/>
            <person name="Pfiffi S."/>
            <person name="Biedenkopf D."/>
            <person name="Wong P."/>
            <person name="Samans B."/>
            <person name="Grimm C."/>
            <person name="Basiewicz M."/>
            <person name="Murat C."/>
            <person name="Martin F."/>
            <person name="Kogel K.H."/>
        </authorList>
    </citation>
    <scope>NUCLEOTIDE SEQUENCE [LARGE SCALE GENOMIC DNA]</scope>
    <source>
        <strain evidence="1 2">DSM 11827</strain>
    </source>
</reference>
<accession>G4TX90</accession>
<evidence type="ECO:0000313" key="2">
    <source>
        <dbReference type="Proteomes" id="UP000007148"/>
    </source>
</evidence>
<dbReference type="Proteomes" id="UP000007148">
    <property type="component" value="Unassembled WGS sequence"/>
</dbReference>